<organism evidence="1">
    <name type="scientific">Sphingobacterium sp. (strain 21)</name>
    <dbReference type="NCBI Taxonomy" id="743722"/>
    <lineage>
        <taxon>Bacteria</taxon>
        <taxon>Pseudomonadati</taxon>
        <taxon>Bacteroidota</taxon>
        <taxon>Sphingobacteriia</taxon>
        <taxon>Sphingobacteriales</taxon>
        <taxon>Sphingobacteriaceae</taxon>
        <taxon>Sphingobacterium</taxon>
    </lineage>
</organism>
<dbReference type="EMBL" id="CP002584">
    <property type="protein sequence ID" value="ADZ77393.1"/>
    <property type="molecule type" value="Genomic_DNA"/>
</dbReference>
<dbReference type="Gene3D" id="2.170.15.10">
    <property type="entry name" value="Proaerolysin, chain A, domain 3"/>
    <property type="match status" value="1"/>
</dbReference>
<evidence type="ECO:0000313" key="1">
    <source>
        <dbReference type="EMBL" id="ADZ77393.1"/>
    </source>
</evidence>
<dbReference type="KEGG" id="shg:Sph21_0817"/>
<dbReference type="HOGENOM" id="CLU_1292794_0_0_10"/>
<dbReference type="AlphaFoldDB" id="F4CBE5"/>
<reference evidence="1" key="1">
    <citation type="submission" date="2011-03" db="EMBL/GenBank/DDBJ databases">
        <title>Complete sequence of Sphingobacterium sp. 21.</title>
        <authorList>
            <consortium name="US DOE Joint Genome Institute"/>
            <person name="Lucas S."/>
            <person name="Copeland A."/>
            <person name="Lapidus A."/>
            <person name="Cheng J.-F."/>
            <person name="Goodwin L."/>
            <person name="Pitluck S."/>
            <person name="Davenport K."/>
            <person name="Detter J.C."/>
            <person name="Han C."/>
            <person name="Tapia R."/>
            <person name="Land M."/>
            <person name="Hauser L."/>
            <person name="Kyrpides N."/>
            <person name="Ivanova N."/>
            <person name="Ovchinnikova G."/>
            <person name="Pagani I."/>
            <person name="Siebers A.K."/>
            <person name="Allgaier M."/>
            <person name="Thelen M.P."/>
            <person name="Hugenholtz P."/>
            <person name="Woyke T."/>
        </authorList>
    </citation>
    <scope>NUCLEOTIDE SEQUENCE</scope>
    <source>
        <strain evidence="1">21</strain>
    </source>
</reference>
<accession>F4CBE5</accession>
<dbReference type="OrthoDB" id="703896at2"/>
<name>F4CBE5_SPHS2</name>
<dbReference type="PROSITE" id="PS51257">
    <property type="entry name" value="PROKAR_LIPOPROTEIN"/>
    <property type="match status" value="1"/>
</dbReference>
<sequence>MLTYLRFFSFAIIGVFLVACNKDKIAFQDEELEVITPHYELLSFHYFLEGDDGVDTTTIKLPGAELTNPGSSLSQQDVKVNYDELVKKSNFLLDSITPLPAGLMLDTFRVKVPSIWYADNRYSFYANSFRLTADQEEPYEQSIEDVLHLRIPPRSRLVVSAEIDAYNLTCSFRAVFRDRNSGIQDTVNGKWKGTLRYDNSSIKLKEYPLAETDT</sequence>
<protein>
    <submittedName>
        <fullName evidence="1">Uncharacterized protein</fullName>
    </submittedName>
</protein>
<dbReference type="PATRIC" id="fig|743722.3.peg.877"/>
<gene>
    <name evidence="1" type="ordered locus">Sph21_0817</name>
</gene>
<proteinExistence type="predicted"/>
<dbReference type="eggNOG" id="ENOG5032S7W">
    <property type="taxonomic scope" value="Bacteria"/>
</dbReference>